<dbReference type="InterPro" id="IPR013328">
    <property type="entry name" value="6PGD_dom2"/>
</dbReference>
<dbReference type="SUPFAM" id="SSF51735">
    <property type="entry name" value="NAD(P)-binding Rossmann-fold domains"/>
    <property type="match status" value="1"/>
</dbReference>
<keyword evidence="4 8" id="KW-0570">Pentose shunt</keyword>
<dbReference type="InterPro" id="IPR006114">
    <property type="entry name" value="6PGDH_C"/>
</dbReference>
<evidence type="ECO:0000313" key="11">
    <source>
        <dbReference type="Proteomes" id="UP001431656"/>
    </source>
</evidence>
<dbReference type="GO" id="GO:0004616">
    <property type="term" value="F:phosphogluconate dehydrogenase (decarboxylating) activity"/>
    <property type="evidence" value="ECO:0007669"/>
    <property type="project" value="UniProtKB-EC"/>
</dbReference>
<dbReference type="FunFam" id="3.40.50.720:FF:000007">
    <property type="entry name" value="6-phosphogluconate dehydrogenase, decarboxylating"/>
    <property type="match status" value="1"/>
</dbReference>
<evidence type="ECO:0000256" key="1">
    <source>
        <dbReference type="ARBA" id="ARBA00008419"/>
    </source>
</evidence>
<feature type="binding site" description="in other chain" evidence="6">
    <location>
        <position position="288"/>
    </location>
    <ligand>
        <name>substrate</name>
        <note>ligand shared between dimeric partners</note>
    </ligand>
</feature>
<evidence type="ECO:0000256" key="8">
    <source>
        <dbReference type="RuleBase" id="RU000485"/>
    </source>
</evidence>
<dbReference type="InterPro" id="IPR006183">
    <property type="entry name" value="Pgluconate_DH"/>
</dbReference>
<name>A0AAN0KF47_9ACTN</name>
<dbReference type="InterPro" id="IPR008927">
    <property type="entry name" value="6-PGluconate_DH-like_C_sf"/>
</dbReference>
<dbReference type="RefSeq" id="WP_286265338.1">
    <property type="nucleotide sequence ID" value="NZ_AP028056.1"/>
</dbReference>
<feature type="binding site" evidence="7">
    <location>
        <position position="104"/>
    </location>
    <ligand>
        <name>NADP(+)</name>
        <dbReference type="ChEBI" id="CHEBI:58349"/>
    </ligand>
</feature>
<comment type="similarity">
    <text evidence="1 4 8">Belongs to the 6-phosphogluconate dehydrogenase family.</text>
</comment>
<evidence type="ECO:0000256" key="6">
    <source>
        <dbReference type="PIRSR" id="PIRSR000109-2"/>
    </source>
</evidence>
<feature type="binding site" evidence="7">
    <location>
        <begin position="76"/>
        <end position="78"/>
    </location>
    <ligand>
        <name>NADP(+)</name>
        <dbReference type="ChEBI" id="CHEBI:58349"/>
    </ligand>
</feature>
<feature type="binding site" description="in other chain" evidence="6">
    <location>
        <begin position="130"/>
        <end position="132"/>
    </location>
    <ligand>
        <name>substrate</name>
        <note>ligand shared between dimeric partners</note>
    </ligand>
</feature>
<evidence type="ECO:0000256" key="7">
    <source>
        <dbReference type="PIRSR" id="PIRSR000109-3"/>
    </source>
</evidence>
<feature type="active site" description="Proton donor" evidence="5">
    <location>
        <position position="191"/>
    </location>
</feature>
<feature type="binding site" evidence="6">
    <location>
        <position position="453"/>
    </location>
    <ligand>
        <name>substrate</name>
        <note>ligand shared between dimeric partners</note>
    </ligand>
</feature>
<dbReference type="FunFam" id="1.10.1040.10:FF:000002">
    <property type="entry name" value="6-phosphogluconate dehydrogenase, decarboxylating"/>
    <property type="match status" value="1"/>
</dbReference>
<dbReference type="InterPro" id="IPR036291">
    <property type="entry name" value="NAD(P)-bd_dom_sf"/>
</dbReference>
<dbReference type="Gene3D" id="1.20.5.320">
    <property type="entry name" value="6-Phosphogluconate Dehydrogenase, domain 3"/>
    <property type="match status" value="1"/>
</dbReference>
<comment type="subunit">
    <text evidence="4">Homodimer.</text>
</comment>
<dbReference type="PANTHER" id="PTHR11811">
    <property type="entry name" value="6-PHOSPHOGLUCONATE DEHYDROGENASE"/>
    <property type="match status" value="1"/>
</dbReference>
<feature type="binding site" evidence="7">
    <location>
        <begin position="34"/>
        <end position="36"/>
    </location>
    <ligand>
        <name>NADP(+)</name>
        <dbReference type="ChEBI" id="CHEBI:58349"/>
    </ligand>
</feature>
<dbReference type="Pfam" id="PF00393">
    <property type="entry name" value="6PGD"/>
    <property type="match status" value="1"/>
</dbReference>
<keyword evidence="11" id="KW-1185">Reference proteome</keyword>
<feature type="binding site" description="in other chain" evidence="6">
    <location>
        <begin position="187"/>
        <end position="188"/>
    </location>
    <ligand>
        <name>substrate</name>
        <note>ligand shared between dimeric partners</note>
    </ligand>
</feature>
<dbReference type="Gene3D" id="1.10.1040.10">
    <property type="entry name" value="N-(1-d-carboxylethyl)-l-norvaline Dehydrogenase, domain 2"/>
    <property type="match status" value="1"/>
</dbReference>
<dbReference type="EC" id="1.1.1.44" evidence="4 8"/>
<dbReference type="PRINTS" id="PR00076">
    <property type="entry name" value="6PGDHDRGNASE"/>
</dbReference>
<evidence type="ECO:0000313" key="10">
    <source>
        <dbReference type="EMBL" id="BEH03124.1"/>
    </source>
</evidence>
<proteinExistence type="inferred from homology"/>
<dbReference type="Gene3D" id="3.40.50.720">
    <property type="entry name" value="NAD(P)-binding Rossmann-like Domain"/>
    <property type="match status" value="1"/>
</dbReference>
<comment type="pathway">
    <text evidence="4 8">Carbohydrate degradation; pentose phosphate pathway; D-ribulose 5-phosphate from D-glucose 6-phosphate (oxidative stage): step 3/3.</text>
</comment>
<feature type="binding site" description="in other chain" evidence="6">
    <location>
        <position position="192"/>
    </location>
    <ligand>
        <name>substrate</name>
        <note>ligand shared between dimeric partners</note>
    </ligand>
</feature>
<evidence type="ECO:0000256" key="3">
    <source>
        <dbReference type="ARBA" id="ARBA00023064"/>
    </source>
</evidence>
<evidence type="ECO:0000256" key="4">
    <source>
        <dbReference type="PIRNR" id="PIRNR000109"/>
    </source>
</evidence>
<dbReference type="SMART" id="SM01350">
    <property type="entry name" value="6PGD"/>
    <property type="match status" value="1"/>
</dbReference>
<dbReference type="NCBIfam" id="TIGR00873">
    <property type="entry name" value="gnd"/>
    <property type="match status" value="1"/>
</dbReference>
<comment type="function">
    <text evidence="4">Catalyzes the oxidative decarboxylation of 6-phosphogluconate to ribulose 5-phosphate and CO(2), with concomitant reduction of NADP to NADPH.</text>
</comment>
<feature type="binding site" description="in other chain" evidence="6">
    <location>
        <position position="104"/>
    </location>
    <ligand>
        <name>substrate</name>
        <note>ligand shared between dimeric partners</note>
    </ligand>
</feature>
<dbReference type="GO" id="GO:0050661">
    <property type="term" value="F:NADP binding"/>
    <property type="evidence" value="ECO:0007669"/>
    <property type="project" value="InterPro"/>
</dbReference>
<dbReference type="PIRSF" id="PIRSF000109">
    <property type="entry name" value="6PGD"/>
    <property type="match status" value="1"/>
</dbReference>
<dbReference type="KEGG" id="broo:brsh051_24050"/>
<dbReference type="SUPFAM" id="SSF48179">
    <property type="entry name" value="6-phosphogluconate dehydrogenase C-terminal domain-like"/>
    <property type="match status" value="1"/>
</dbReference>
<evidence type="ECO:0000256" key="5">
    <source>
        <dbReference type="PIRSR" id="PIRSR000109-1"/>
    </source>
</evidence>
<gene>
    <name evidence="10" type="primary">gndA</name>
    <name evidence="10" type="ORF">brsh051_24050</name>
</gene>
<evidence type="ECO:0000259" key="9">
    <source>
        <dbReference type="SMART" id="SM01350"/>
    </source>
</evidence>
<dbReference type="GO" id="GO:0019521">
    <property type="term" value="P:D-gluconate metabolic process"/>
    <property type="evidence" value="ECO:0007669"/>
    <property type="project" value="UniProtKB-KW"/>
</dbReference>
<dbReference type="InterPro" id="IPR006113">
    <property type="entry name" value="6PGDH_Gnd/GntZ"/>
</dbReference>
<organism evidence="10 11">
    <name type="scientific">Brooklawnia propionicigenes</name>
    <dbReference type="NCBI Taxonomy" id="3041175"/>
    <lineage>
        <taxon>Bacteria</taxon>
        <taxon>Bacillati</taxon>
        <taxon>Actinomycetota</taxon>
        <taxon>Actinomycetes</taxon>
        <taxon>Propionibacteriales</taxon>
        <taxon>Propionibacteriaceae</taxon>
        <taxon>Brooklawnia</taxon>
    </lineage>
</organism>
<keyword evidence="2 4" id="KW-0560">Oxidoreductase</keyword>
<feature type="binding site" description="in other chain" evidence="6">
    <location>
        <position position="261"/>
    </location>
    <ligand>
        <name>substrate</name>
        <note>ligand shared between dimeric partners</note>
    </ligand>
</feature>
<dbReference type="Pfam" id="PF03446">
    <property type="entry name" value="NAD_binding_2"/>
    <property type="match status" value="1"/>
</dbReference>
<dbReference type="EMBL" id="AP028056">
    <property type="protein sequence ID" value="BEH03124.1"/>
    <property type="molecule type" value="Genomic_DNA"/>
</dbReference>
<dbReference type="NCBIfam" id="NF006765">
    <property type="entry name" value="PRK09287.1"/>
    <property type="match status" value="1"/>
</dbReference>
<feature type="binding site" evidence="6">
    <location>
        <position position="447"/>
    </location>
    <ligand>
        <name>substrate</name>
        <note>ligand shared between dimeric partners</note>
    </ligand>
</feature>
<evidence type="ECO:0000256" key="2">
    <source>
        <dbReference type="ARBA" id="ARBA00023002"/>
    </source>
</evidence>
<comment type="catalytic activity">
    <reaction evidence="4 8">
        <text>6-phospho-D-gluconate + NADP(+) = D-ribulose 5-phosphate + CO2 + NADPH</text>
        <dbReference type="Rhea" id="RHEA:10116"/>
        <dbReference type="ChEBI" id="CHEBI:16526"/>
        <dbReference type="ChEBI" id="CHEBI:57783"/>
        <dbReference type="ChEBI" id="CHEBI:58121"/>
        <dbReference type="ChEBI" id="CHEBI:58349"/>
        <dbReference type="ChEBI" id="CHEBI:58759"/>
        <dbReference type="EC" id="1.1.1.44"/>
    </reaction>
</comment>
<dbReference type="AlphaFoldDB" id="A0AAN0KF47"/>
<feature type="binding site" evidence="7">
    <location>
        <begin position="11"/>
        <end position="16"/>
    </location>
    <ligand>
        <name>NADP(+)</name>
        <dbReference type="ChEBI" id="CHEBI:58349"/>
    </ligand>
</feature>
<dbReference type="InterPro" id="IPR006115">
    <property type="entry name" value="6PGDH_NADP-bd"/>
</dbReference>
<keyword evidence="3 8" id="KW-0311">Gluconate utilization</keyword>
<keyword evidence="4 8" id="KW-0521">NADP</keyword>
<accession>A0AAN0KF47</accession>
<feature type="domain" description="6-phosphogluconate dehydrogenase C-terminal" evidence="9">
    <location>
        <begin position="180"/>
        <end position="469"/>
    </location>
</feature>
<sequence>MSEKANIGVVGMAVMGSNLARNLAHKGFTVAIFNRTYAKTQQVLADHGNEGKFIGSESIADFVASIEHPRSIIIMVKAGAATDATIEELLPYLEPGDIILDAGNAYFRDTIRREKEISAKGFHFVGTGVSGGEYGALTGPSIMPGGTPESYKIVGPMLEAISAHVGDEPCCAWIGPNGAGHFVKMIHNGIEYSDMQVIGEAWELLKAAGIGNAEAAEIFKSWNEGELSSYLIEITADVLSQTDPQTGGSLVDVIKDRAGMKGTGTWTVQTALELGVPVNGIAESVFARAESSHDDLRAVAQQTLQGPDRTLQVPDKDAFVEDVRQALWASKVVAYSQGFDEIRTGGMEFGWNINVADCAKIWRDGCIIRAKLLENIRKEYSADPDLVSLMCAPSIAPQLAQYNDAWRRVVSAAVQSGVSAPVFSSSLAYYDMARAPRNNAALTQGLRDYFGSHTYERVDQPGHFHLDWSGDRSEVKTSDD</sequence>
<reference evidence="10" key="1">
    <citation type="journal article" date="2024" name="Int. J. Syst. Evol. Microbiol.">
        <title>Brooklawnia propionicigenes sp. nov., a facultatively anaerobic, propionate-producing bacterium isolated from a methanogenic reactor treating waste from cattle farms.</title>
        <authorList>
            <person name="Akita Y."/>
            <person name="Ueki A."/>
            <person name="Tonouchi A."/>
            <person name="Sugawara Y."/>
            <person name="Honma S."/>
            <person name="Kaku N."/>
            <person name="Ueki K."/>
        </authorList>
    </citation>
    <scope>NUCLEOTIDE SEQUENCE</scope>
    <source>
        <strain evidence="10">SH051</strain>
    </source>
</reference>
<dbReference type="Proteomes" id="UP001431656">
    <property type="component" value="Chromosome"/>
</dbReference>
<dbReference type="GO" id="GO:0006098">
    <property type="term" value="P:pentose-phosphate shunt"/>
    <property type="evidence" value="ECO:0007669"/>
    <property type="project" value="UniProtKB-KW"/>
</dbReference>
<protein>
    <recommendedName>
        <fullName evidence="4 8">6-phosphogluconate dehydrogenase, decarboxylating</fullName>
        <ecNumber evidence="4 8">1.1.1.44</ecNumber>
    </recommendedName>
</protein>
<feature type="active site" description="Proton acceptor" evidence="5">
    <location>
        <position position="184"/>
    </location>
</feature>